<gene>
    <name evidence="2" type="ORF">ACFY35_20560</name>
</gene>
<comment type="caution">
    <text evidence="2">The sequence shown here is derived from an EMBL/GenBank/DDBJ whole genome shotgun (WGS) entry which is preliminary data.</text>
</comment>
<dbReference type="RefSeq" id="WP_020511706.1">
    <property type="nucleotide sequence ID" value="NZ_JBIAZU010000003.1"/>
</dbReference>
<keyword evidence="1" id="KW-1133">Transmembrane helix</keyword>
<accession>A0ABW6WHH4</accession>
<evidence type="ECO:0000313" key="2">
    <source>
        <dbReference type="EMBL" id="MFF5291840.1"/>
    </source>
</evidence>
<name>A0ABW6WHH4_9ACTN</name>
<feature type="transmembrane region" description="Helical" evidence="1">
    <location>
        <begin position="58"/>
        <end position="83"/>
    </location>
</feature>
<keyword evidence="1" id="KW-0472">Membrane</keyword>
<keyword evidence="3" id="KW-1185">Reference proteome</keyword>
<sequence length="120" mass="12207">MTPGALLAAAATRYLAPPTPTPTGGGAGQGGGIDWTRIHPDPGAVPRPDLFYTFMNGLLYIGGFAAGGALLAGLILFGAGPIFGTHISSDRGRTMMWRGVLVAFGVGSFTAVMAFLLVKA</sequence>
<keyword evidence="1" id="KW-0812">Transmembrane</keyword>
<protein>
    <submittedName>
        <fullName evidence="2">Uncharacterized protein</fullName>
    </submittedName>
</protein>
<evidence type="ECO:0000256" key="1">
    <source>
        <dbReference type="SAM" id="Phobius"/>
    </source>
</evidence>
<organism evidence="2 3">
    <name type="scientific">Paractinoplanes globisporus</name>
    <dbReference type="NCBI Taxonomy" id="113565"/>
    <lineage>
        <taxon>Bacteria</taxon>
        <taxon>Bacillati</taxon>
        <taxon>Actinomycetota</taxon>
        <taxon>Actinomycetes</taxon>
        <taxon>Micromonosporales</taxon>
        <taxon>Micromonosporaceae</taxon>
        <taxon>Paractinoplanes</taxon>
    </lineage>
</organism>
<dbReference type="Proteomes" id="UP001602245">
    <property type="component" value="Unassembled WGS sequence"/>
</dbReference>
<dbReference type="EMBL" id="JBIAZU010000003">
    <property type="protein sequence ID" value="MFF5291840.1"/>
    <property type="molecule type" value="Genomic_DNA"/>
</dbReference>
<feature type="transmembrane region" description="Helical" evidence="1">
    <location>
        <begin position="95"/>
        <end position="118"/>
    </location>
</feature>
<reference evidence="2 3" key="1">
    <citation type="submission" date="2024-10" db="EMBL/GenBank/DDBJ databases">
        <title>The Natural Products Discovery Center: Release of the First 8490 Sequenced Strains for Exploring Actinobacteria Biosynthetic Diversity.</title>
        <authorList>
            <person name="Kalkreuter E."/>
            <person name="Kautsar S.A."/>
            <person name="Yang D."/>
            <person name="Bader C.D."/>
            <person name="Teijaro C.N."/>
            <person name="Fluegel L."/>
            <person name="Davis C.M."/>
            <person name="Simpson J.R."/>
            <person name="Lauterbach L."/>
            <person name="Steele A.D."/>
            <person name="Gui C."/>
            <person name="Meng S."/>
            <person name="Li G."/>
            <person name="Viehrig K."/>
            <person name="Ye F."/>
            <person name="Su P."/>
            <person name="Kiefer A.F."/>
            <person name="Nichols A."/>
            <person name="Cepeda A.J."/>
            <person name="Yan W."/>
            <person name="Fan B."/>
            <person name="Jiang Y."/>
            <person name="Adhikari A."/>
            <person name="Zheng C.-J."/>
            <person name="Schuster L."/>
            <person name="Cowan T.M."/>
            <person name="Smanski M.J."/>
            <person name="Chevrette M.G."/>
            <person name="De Carvalho L.P.S."/>
            <person name="Shen B."/>
        </authorList>
    </citation>
    <scope>NUCLEOTIDE SEQUENCE [LARGE SCALE GENOMIC DNA]</scope>
    <source>
        <strain evidence="2 3">NPDC000087</strain>
    </source>
</reference>
<evidence type="ECO:0000313" key="3">
    <source>
        <dbReference type="Proteomes" id="UP001602245"/>
    </source>
</evidence>
<proteinExistence type="predicted"/>